<dbReference type="InterPro" id="IPR036291">
    <property type="entry name" value="NAD(P)-bd_dom_sf"/>
</dbReference>
<dbReference type="HAMAP" id="MF_01988">
    <property type="entry name" value="Succ_CoA_alpha"/>
    <property type="match status" value="1"/>
</dbReference>
<dbReference type="FunFam" id="3.40.50.261:FF:000006">
    <property type="entry name" value="Succinate--CoA ligase [ADP-forming] subunit alpha"/>
    <property type="match status" value="1"/>
</dbReference>
<dbReference type="NCBIfam" id="TIGR01019">
    <property type="entry name" value="sucCoAalpha"/>
    <property type="match status" value="1"/>
</dbReference>
<keyword evidence="11" id="KW-1185">Reference proteome</keyword>
<feature type="domain" description="CoA-binding" evidence="9">
    <location>
        <begin position="4"/>
        <end position="100"/>
    </location>
</feature>
<keyword evidence="3 5" id="KW-0436">Ligase</keyword>
<dbReference type="GO" id="GO:0006099">
    <property type="term" value="P:tricarboxylic acid cycle"/>
    <property type="evidence" value="ECO:0007669"/>
    <property type="project" value="UniProtKB-UniRule"/>
</dbReference>
<dbReference type="InterPro" id="IPR033847">
    <property type="entry name" value="Citrt_syn/SCS-alpha_CS"/>
</dbReference>
<proteinExistence type="inferred from homology"/>
<evidence type="ECO:0000313" key="11">
    <source>
        <dbReference type="Proteomes" id="UP000319700"/>
    </source>
</evidence>
<comment type="caution">
    <text evidence="10">The sequence shown here is derived from an EMBL/GenBank/DDBJ whole genome shotgun (WGS) entry which is preliminary data.</text>
</comment>
<dbReference type="PIRSF" id="PIRSF001553">
    <property type="entry name" value="SucCS_alpha"/>
    <property type="match status" value="1"/>
</dbReference>
<accession>A0A502F7S5</accession>
<dbReference type="PROSITE" id="PS00399">
    <property type="entry name" value="SUCCINYL_COA_LIG_2"/>
    <property type="match status" value="1"/>
</dbReference>
<protein>
    <recommendedName>
        <fullName evidence="5">Succinate--CoA ligase [ADP-forming] subunit alpha</fullName>
        <ecNumber evidence="5">6.2.1.5</ecNumber>
    </recommendedName>
    <alternativeName>
        <fullName evidence="5">Succinyl-CoA synthetase subunit alpha</fullName>
        <shortName evidence="5">SCS-alpha</shortName>
    </alternativeName>
</protein>
<evidence type="ECO:0000256" key="2">
    <source>
        <dbReference type="ARBA" id="ARBA00022532"/>
    </source>
</evidence>
<dbReference type="InterPro" id="IPR005810">
    <property type="entry name" value="CoA_lig_alpha"/>
</dbReference>
<organism evidence="10 11">
    <name type="scientific">Flavobacterium pectinovorum</name>
    <dbReference type="NCBI Taxonomy" id="29533"/>
    <lineage>
        <taxon>Bacteria</taxon>
        <taxon>Pseudomonadati</taxon>
        <taxon>Bacteroidota</taxon>
        <taxon>Flavobacteriia</taxon>
        <taxon>Flavobacteriales</taxon>
        <taxon>Flavobacteriaceae</taxon>
        <taxon>Flavobacterium</taxon>
    </lineage>
</organism>
<dbReference type="OrthoDB" id="9807196at2"/>
<feature type="binding site" evidence="5">
    <location>
        <position position="43"/>
    </location>
    <ligand>
        <name>CoA</name>
        <dbReference type="ChEBI" id="CHEBI:57287"/>
    </ligand>
</feature>
<comment type="subunit">
    <text evidence="5 8">Heterotetramer of two alpha and two beta subunits.</text>
</comment>
<evidence type="ECO:0000256" key="4">
    <source>
        <dbReference type="ARBA" id="ARBA00022741"/>
    </source>
</evidence>
<dbReference type="InterPro" id="IPR003781">
    <property type="entry name" value="CoA-bd"/>
</dbReference>
<feature type="binding site" evidence="5">
    <location>
        <begin position="96"/>
        <end position="98"/>
    </location>
    <ligand>
        <name>CoA</name>
        <dbReference type="ChEBI" id="CHEBI:57287"/>
    </ligand>
</feature>
<comment type="catalytic activity">
    <reaction evidence="5 8">
        <text>succinate + ATP + CoA = succinyl-CoA + ADP + phosphate</text>
        <dbReference type="Rhea" id="RHEA:17661"/>
        <dbReference type="ChEBI" id="CHEBI:30031"/>
        <dbReference type="ChEBI" id="CHEBI:30616"/>
        <dbReference type="ChEBI" id="CHEBI:43474"/>
        <dbReference type="ChEBI" id="CHEBI:57287"/>
        <dbReference type="ChEBI" id="CHEBI:57292"/>
        <dbReference type="ChEBI" id="CHEBI:456216"/>
        <dbReference type="EC" id="6.2.1.5"/>
    </reaction>
</comment>
<dbReference type="PANTHER" id="PTHR11117">
    <property type="entry name" value="SUCCINYL-COA LIGASE SUBUNIT ALPHA"/>
    <property type="match status" value="1"/>
</dbReference>
<dbReference type="PROSITE" id="PS01216">
    <property type="entry name" value="SUCCINYL_COA_LIG_1"/>
    <property type="match status" value="1"/>
</dbReference>
<dbReference type="InterPro" id="IPR016102">
    <property type="entry name" value="Succinyl-CoA_synth-like"/>
</dbReference>
<dbReference type="Proteomes" id="UP000319700">
    <property type="component" value="Unassembled WGS sequence"/>
</dbReference>
<dbReference type="Gene3D" id="3.40.50.720">
    <property type="entry name" value="NAD(P)-binding Rossmann-like Domain"/>
    <property type="match status" value="1"/>
</dbReference>
<comment type="catalytic activity">
    <reaction evidence="5">
        <text>GTP + succinate + CoA = succinyl-CoA + GDP + phosphate</text>
        <dbReference type="Rhea" id="RHEA:22120"/>
        <dbReference type="ChEBI" id="CHEBI:30031"/>
        <dbReference type="ChEBI" id="CHEBI:37565"/>
        <dbReference type="ChEBI" id="CHEBI:43474"/>
        <dbReference type="ChEBI" id="CHEBI:57287"/>
        <dbReference type="ChEBI" id="CHEBI:57292"/>
        <dbReference type="ChEBI" id="CHEBI:58189"/>
    </reaction>
</comment>
<comment type="function">
    <text evidence="5 8">Succinyl-CoA synthetase functions in the citric acid cycle (TCA), coupling the hydrolysis of succinyl-CoA to the synthesis of either ATP or GTP and thus represents the only step of substrate-level phosphorylation in the TCA. The alpha subunit of the enzyme binds the substrates coenzyme A and phosphate, while succinate binding and nucleotide specificity is provided by the beta subunit.</text>
</comment>
<keyword evidence="2 5" id="KW-0816">Tricarboxylic acid cycle</keyword>
<name>A0A502F7S5_9FLAO</name>
<dbReference type="AlphaFoldDB" id="A0A502F7S5"/>
<dbReference type="InterPro" id="IPR017440">
    <property type="entry name" value="Cit_synth/succinyl-CoA_lig_AS"/>
</dbReference>
<comment type="pathway">
    <text evidence="1 5 8">Carbohydrate metabolism; tricarboxylic acid cycle; succinate from succinyl-CoA (ligase route): step 1/1.</text>
</comment>
<dbReference type="STRING" id="29533.SAMN05444387_1259"/>
<feature type="active site" description="Tele-phosphohistidine intermediate" evidence="5 6">
    <location>
        <position position="248"/>
    </location>
</feature>
<keyword evidence="4 5" id="KW-0547">Nucleotide-binding</keyword>
<dbReference type="FunFam" id="3.40.50.720:FF:000002">
    <property type="entry name" value="Succinate--CoA ligase [ADP-forming] subunit alpha"/>
    <property type="match status" value="1"/>
</dbReference>
<dbReference type="RefSeq" id="WP_140503190.1">
    <property type="nucleotide sequence ID" value="NZ_RCZH01000001.1"/>
</dbReference>
<feature type="binding site" evidence="5">
    <location>
        <begin position="17"/>
        <end position="20"/>
    </location>
    <ligand>
        <name>CoA</name>
        <dbReference type="ChEBI" id="CHEBI:57287"/>
    </ligand>
</feature>
<dbReference type="GO" id="GO:0004776">
    <property type="term" value="F:succinate-CoA ligase (GDP-forming) activity"/>
    <property type="evidence" value="ECO:0007669"/>
    <property type="project" value="TreeGrafter"/>
</dbReference>
<dbReference type="Pfam" id="PF02629">
    <property type="entry name" value="CoA_binding"/>
    <property type="match status" value="1"/>
</dbReference>
<dbReference type="Pfam" id="PF00549">
    <property type="entry name" value="Ligase_CoA"/>
    <property type="match status" value="1"/>
</dbReference>
<dbReference type="SUPFAM" id="SSF51735">
    <property type="entry name" value="NAD(P)-binding Rossmann-fold domains"/>
    <property type="match status" value="1"/>
</dbReference>
<dbReference type="UniPathway" id="UPA00223">
    <property type="reaction ID" value="UER00999"/>
</dbReference>
<feature type="binding site" evidence="5">
    <location>
        <position position="159"/>
    </location>
    <ligand>
        <name>substrate</name>
        <note>ligand shared with subunit beta</note>
    </ligand>
</feature>
<comment type="similarity">
    <text evidence="5 7">Belongs to the succinate/malate CoA ligase alpha subunit family.</text>
</comment>
<dbReference type="GO" id="GO:0000166">
    <property type="term" value="F:nucleotide binding"/>
    <property type="evidence" value="ECO:0007669"/>
    <property type="project" value="UniProtKB-KW"/>
</dbReference>
<dbReference type="NCBIfam" id="NF004230">
    <property type="entry name" value="PRK05678.1"/>
    <property type="match status" value="1"/>
</dbReference>
<dbReference type="GO" id="GO:0004775">
    <property type="term" value="F:succinate-CoA ligase (ADP-forming) activity"/>
    <property type="evidence" value="ECO:0007669"/>
    <property type="project" value="UniProtKB-UniRule"/>
</dbReference>
<reference evidence="10 11" key="1">
    <citation type="journal article" date="2019" name="Environ. Microbiol.">
        <title>Species interactions and distinct microbial communities in high Arctic permafrost affected cryosols are associated with the CH4 and CO2 gas fluxes.</title>
        <authorList>
            <person name="Altshuler I."/>
            <person name="Hamel J."/>
            <person name="Turney S."/>
            <person name="Magnuson E."/>
            <person name="Levesque R."/>
            <person name="Greer C."/>
            <person name="Whyte L.G."/>
        </authorList>
    </citation>
    <scope>NUCLEOTIDE SEQUENCE [LARGE SCALE GENOMIC DNA]</scope>
    <source>
        <strain evidence="10 11">42</strain>
    </source>
</reference>
<gene>
    <name evidence="5 10" type="primary">sucD</name>
    <name evidence="10" type="ORF">EAH81_02065</name>
</gene>
<evidence type="ECO:0000256" key="8">
    <source>
        <dbReference type="RuleBase" id="RU000699"/>
    </source>
</evidence>
<dbReference type="EC" id="6.2.1.5" evidence="5"/>
<dbReference type="InterPro" id="IPR005811">
    <property type="entry name" value="SUCC_ACL_C"/>
</dbReference>
<dbReference type="GO" id="GO:0009361">
    <property type="term" value="C:succinate-CoA ligase complex (ADP-forming)"/>
    <property type="evidence" value="ECO:0007669"/>
    <property type="project" value="TreeGrafter"/>
</dbReference>
<evidence type="ECO:0000256" key="6">
    <source>
        <dbReference type="PIRSR" id="PIRSR001553-1"/>
    </source>
</evidence>
<dbReference type="PANTHER" id="PTHR11117:SF2">
    <property type="entry name" value="SUCCINATE--COA LIGASE [ADP_GDP-FORMING] SUBUNIT ALPHA, MITOCHONDRIAL"/>
    <property type="match status" value="1"/>
</dbReference>
<dbReference type="EMBL" id="RCZH01000001">
    <property type="protein sequence ID" value="TPG45409.1"/>
    <property type="molecule type" value="Genomic_DNA"/>
</dbReference>
<evidence type="ECO:0000256" key="7">
    <source>
        <dbReference type="RuleBase" id="RU000677"/>
    </source>
</evidence>
<dbReference type="SUPFAM" id="SSF52210">
    <property type="entry name" value="Succinyl-CoA synthetase domains"/>
    <property type="match status" value="1"/>
</dbReference>
<dbReference type="PRINTS" id="PR01798">
    <property type="entry name" value="SCOASYNTHASE"/>
</dbReference>
<sequence>MSVLVNKDSKIIVQGFTGSEGTFHASQMIEYGTNVVGGVTPGKGGTSHLDRPVFNTVKDAVEQAGADTSIIFVPPAFAADAIMEAADAGIKVIIAITEGIPVADMIKANNYVKERNSRLIGPNCPGVITPGEAKVGIMPGFVFKKGTVGIVSKSGTLTYEAADQVVKQGLGITTAIGIGGDPIIGTTTKEAVELLMNDPETEIIIMIGEIGGQLEADAARWVRADGNRKPVVGFIAGETAPAGRTMGHAGAIVGGSDDTAAAKKQIMRDNGIHVVDSPAEIGKKVKEVLG</sequence>
<evidence type="ECO:0000313" key="10">
    <source>
        <dbReference type="EMBL" id="TPG45409.1"/>
    </source>
</evidence>
<dbReference type="Gene3D" id="3.40.50.261">
    <property type="entry name" value="Succinyl-CoA synthetase domains"/>
    <property type="match status" value="1"/>
</dbReference>
<evidence type="ECO:0000256" key="3">
    <source>
        <dbReference type="ARBA" id="ARBA00022598"/>
    </source>
</evidence>
<evidence type="ECO:0000256" key="1">
    <source>
        <dbReference type="ARBA" id="ARBA00005064"/>
    </source>
</evidence>
<dbReference type="SMART" id="SM00881">
    <property type="entry name" value="CoA_binding"/>
    <property type="match status" value="1"/>
</dbReference>
<evidence type="ECO:0000259" key="9">
    <source>
        <dbReference type="SMART" id="SM00881"/>
    </source>
</evidence>
<evidence type="ECO:0000256" key="5">
    <source>
        <dbReference type="HAMAP-Rule" id="MF_01988"/>
    </source>
</evidence>